<dbReference type="Gene3D" id="1.10.1780.10">
    <property type="entry name" value="Clp, N-terminal domain"/>
    <property type="match status" value="1"/>
</dbReference>
<evidence type="ECO:0000313" key="2">
    <source>
        <dbReference type="Proteomes" id="UP000631535"/>
    </source>
</evidence>
<protein>
    <submittedName>
        <fullName evidence="1">Peptidase</fullName>
    </submittedName>
</protein>
<dbReference type="EMBL" id="BMMP01000014">
    <property type="protein sequence ID" value="GGO54397.1"/>
    <property type="molecule type" value="Genomic_DNA"/>
</dbReference>
<organism evidence="1 2">
    <name type="scientific">Streptomyces daqingensis</name>
    <dbReference type="NCBI Taxonomy" id="1472640"/>
    <lineage>
        <taxon>Bacteria</taxon>
        <taxon>Bacillati</taxon>
        <taxon>Actinomycetota</taxon>
        <taxon>Actinomycetes</taxon>
        <taxon>Kitasatosporales</taxon>
        <taxon>Streptomycetaceae</taxon>
        <taxon>Streptomyces</taxon>
    </lineage>
</organism>
<comment type="caution">
    <text evidence="1">The sequence shown here is derived from an EMBL/GenBank/DDBJ whole genome shotgun (WGS) entry which is preliminary data.</text>
</comment>
<dbReference type="RefSeq" id="WP_189038851.1">
    <property type="nucleotide sequence ID" value="NZ_BMMP01000014.1"/>
</dbReference>
<sequence length="189" mass="19238">MNSSTPSAPPGLLAGAGTEGRLSEQLAVVVAGARRRAARIGDGDLDTAHLLHSLLESDPAVRALLGGEGTRTAKVLGYLAQRSIGYGVRWRDTVEDAPPYGAGEAAAPAAPPGWSPRAARALRVAQERAASRGAARVEGVDLFAGLLADEGCRAVEVLRASGAGTEALPGALPDARGVRSMRGDTAVAR</sequence>
<keyword evidence="2" id="KW-1185">Reference proteome</keyword>
<reference evidence="2" key="1">
    <citation type="journal article" date="2019" name="Int. J. Syst. Evol. Microbiol.">
        <title>The Global Catalogue of Microorganisms (GCM) 10K type strain sequencing project: providing services to taxonomists for standard genome sequencing and annotation.</title>
        <authorList>
            <consortium name="The Broad Institute Genomics Platform"/>
            <consortium name="The Broad Institute Genome Sequencing Center for Infectious Disease"/>
            <person name="Wu L."/>
            <person name="Ma J."/>
        </authorList>
    </citation>
    <scope>NUCLEOTIDE SEQUENCE [LARGE SCALE GENOMIC DNA]</scope>
    <source>
        <strain evidence="2">CGMCC 4.7178</strain>
    </source>
</reference>
<proteinExistence type="predicted"/>
<dbReference type="InterPro" id="IPR036628">
    <property type="entry name" value="Clp_N_dom_sf"/>
</dbReference>
<name>A0ABQ2MKV4_9ACTN</name>
<accession>A0ABQ2MKV4</accession>
<gene>
    <name evidence="1" type="ORF">GCM10012287_43250</name>
</gene>
<dbReference type="SUPFAM" id="SSF81923">
    <property type="entry name" value="Double Clp-N motif"/>
    <property type="match status" value="1"/>
</dbReference>
<dbReference type="Proteomes" id="UP000631535">
    <property type="component" value="Unassembled WGS sequence"/>
</dbReference>
<evidence type="ECO:0000313" key="1">
    <source>
        <dbReference type="EMBL" id="GGO54397.1"/>
    </source>
</evidence>